<protein>
    <recommendedName>
        <fullName evidence="8">Bcr/CflA family efflux transporter</fullName>
    </recommendedName>
</protein>
<gene>
    <name evidence="10" type="ORF">H4W29_006912</name>
</gene>
<dbReference type="PANTHER" id="PTHR23502:SF132">
    <property type="entry name" value="POLYAMINE TRANSPORTER 2-RELATED"/>
    <property type="match status" value="1"/>
</dbReference>
<evidence type="ECO:0000256" key="7">
    <source>
        <dbReference type="ARBA" id="ARBA00023136"/>
    </source>
</evidence>
<feature type="transmembrane region" description="Helical" evidence="8">
    <location>
        <begin position="20"/>
        <end position="39"/>
    </location>
</feature>
<dbReference type="Proteomes" id="UP000620262">
    <property type="component" value="Unassembled WGS sequence"/>
</dbReference>
<feature type="transmembrane region" description="Helical" evidence="8">
    <location>
        <begin position="145"/>
        <end position="167"/>
    </location>
</feature>
<evidence type="ECO:0000256" key="6">
    <source>
        <dbReference type="ARBA" id="ARBA00022989"/>
    </source>
</evidence>
<sequence>MNSHPGPMTEARPLGAKRHIPIWLLGLITFSGTLAMHIFVPALPAAATDLGASIGEMQLTVSLYIFGLAVGQLVYGPLSDRYGRRPVLMSGLVLYTFAGVAALVSPGVHALIAARLFQAFGGCAGLVIARTIVRDTSSPDETAKRLAIMNLMVTVGPGLAPIVGGALASTLGWRSIFVALCVLGIVNLLLTWRKVPETGTRNTGTSMKSLSRDYLGLLASRSFVGYAIGGGCATTSMYAFTASAPFIVINELGRPATEVGICLALLIFGYWIGSMIATRLIGRFAMKRLMVISNLVSIAAALVFFGLAVTHHLTLLPMMAAIMVYTIGAGVASPNALTLAVSVNPKVTGSASGLYGSTQMAVGAVCSALSGIGGDPGLAAATVILGASVLAQLCFWLAIASGNVRRGDLAAET</sequence>
<dbReference type="PANTHER" id="PTHR23502">
    <property type="entry name" value="MAJOR FACILITATOR SUPERFAMILY"/>
    <property type="match status" value="1"/>
</dbReference>
<dbReference type="InterPro" id="IPR020846">
    <property type="entry name" value="MFS_dom"/>
</dbReference>
<keyword evidence="4" id="KW-1003">Cell membrane</keyword>
<evidence type="ECO:0000256" key="4">
    <source>
        <dbReference type="ARBA" id="ARBA00022475"/>
    </source>
</evidence>
<evidence type="ECO:0000256" key="8">
    <source>
        <dbReference type="RuleBase" id="RU365088"/>
    </source>
</evidence>
<evidence type="ECO:0000256" key="5">
    <source>
        <dbReference type="ARBA" id="ARBA00022692"/>
    </source>
</evidence>
<keyword evidence="6 8" id="KW-1133">Transmembrane helix</keyword>
<evidence type="ECO:0000256" key="1">
    <source>
        <dbReference type="ARBA" id="ARBA00004651"/>
    </source>
</evidence>
<organism evidence="10 11">
    <name type="scientific">Rhizobium viscosum</name>
    <name type="common">Arthrobacter viscosus</name>
    <dbReference type="NCBI Taxonomy" id="1673"/>
    <lineage>
        <taxon>Bacteria</taxon>
        <taxon>Pseudomonadati</taxon>
        <taxon>Pseudomonadota</taxon>
        <taxon>Alphaproteobacteria</taxon>
        <taxon>Hyphomicrobiales</taxon>
        <taxon>Rhizobiaceae</taxon>
        <taxon>Rhizobium/Agrobacterium group</taxon>
        <taxon>Rhizobium</taxon>
    </lineage>
</organism>
<feature type="transmembrane region" description="Helical" evidence="8">
    <location>
        <begin position="59"/>
        <end position="75"/>
    </location>
</feature>
<feature type="domain" description="Major facilitator superfamily (MFS) profile" evidence="9">
    <location>
        <begin position="21"/>
        <end position="403"/>
    </location>
</feature>
<proteinExistence type="inferred from homology"/>
<dbReference type="PROSITE" id="PS50850">
    <property type="entry name" value="MFS"/>
    <property type="match status" value="1"/>
</dbReference>
<keyword evidence="7 8" id="KW-0472">Membrane</keyword>
<feature type="transmembrane region" description="Helical" evidence="8">
    <location>
        <begin position="173"/>
        <end position="193"/>
    </location>
</feature>
<dbReference type="InterPro" id="IPR036259">
    <property type="entry name" value="MFS_trans_sf"/>
</dbReference>
<keyword evidence="8" id="KW-0997">Cell inner membrane</keyword>
<comment type="caution">
    <text evidence="10">The sequence shown here is derived from an EMBL/GenBank/DDBJ whole genome shotgun (WGS) entry which is preliminary data.</text>
</comment>
<dbReference type="InterPro" id="IPR011701">
    <property type="entry name" value="MFS"/>
</dbReference>
<keyword evidence="5 8" id="KW-0812">Transmembrane</keyword>
<accession>A0ABR9J2V2</accession>
<reference evidence="10 11" key="1">
    <citation type="submission" date="2020-10" db="EMBL/GenBank/DDBJ databases">
        <title>Sequencing the genomes of 1000 actinobacteria strains.</title>
        <authorList>
            <person name="Klenk H.-P."/>
        </authorList>
    </citation>
    <scope>NUCLEOTIDE SEQUENCE [LARGE SCALE GENOMIC DNA]</scope>
    <source>
        <strain evidence="10 11">DSM 7307</strain>
    </source>
</reference>
<feature type="transmembrane region" description="Helical" evidence="8">
    <location>
        <begin position="289"/>
        <end position="309"/>
    </location>
</feature>
<evidence type="ECO:0000256" key="2">
    <source>
        <dbReference type="ARBA" id="ARBA00006236"/>
    </source>
</evidence>
<keyword evidence="11" id="KW-1185">Reference proteome</keyword>
<dbReference type="InterPro" id="IPR004812">
    <property type="entry name" value="Efflux_drug-R_Bcr/CmlA"/>
</dbReference>
<name>A0ABR9J2V2_RHIVS</name>
<feature type="transmembrane region" description="Helical" evidence="8">
    <location>
        <begin position="258"/>
        <end position="277"/>
    </location>
</feature>
<feature type="transmembrane region" description="Helical" evidence="8">
    <location>
        <begin position="353"/>
        <end position="372"/>
    </location>
</feature>
<feature type="transmembrane region" description="Helical" evidence="8">
    <location>
        <begin position="214"/>
        <end position="238"/>
    </location>
</feature>
<feature type="transmembrane region" description="Helical" evidence="8">
    <location>
        <begin position="378"/>
        <end position="399"/>
    </location>
</feature>
<evidence type="ECO:0000256" key="3">
    <source>
        <dbReference type="ARBA" id="ARBA00022448"/>
    </source>
</evidence>
<evidence type="ECO:0000313" key="10">
    <source>
        <dbReference type="EMBL" id="MBE1509665.1"/>
    </source>
</evidence>
<comment type="similarity">
    <text evidence="2 8">Belongs to the major facilitator superfamily. Bcr/CmlA family.</text>
</comment>
<dbReference type="SUPFAM" id="SSF103473">
    <property type="entry name" value="MFS general substrate transporter"/>
    <property type="match status" value="1"/>
</dbReference>
<comment type="subcellular location">
    <subcellularLocation>
        <location evidence="8">Cell inner membrane</location>
        <topology evidence="8">Multi-pass membrane protein</topology>
    </subcellularLocation>
    <subcellularLocation>
        <location evidence="1">Cell membrane</location>
        <topology evidence="1">Multi-pass membrane protein</topology>
    </subcellularLocation>
</comment>
<evidence type="ECO:0000259" key="9">
    <source>
        <dbReference type="PROSITE" id="PS50850"/>
    </source>
</evidence>
<dbReference type="Pfam" id="PF07690">
    <property type="entry name" value="MFS_1"/>
    <property type="match status" value="1"/>
</dbReference>
<evidence type="ECO:0000313" key="11">
    <source>
        <dbReference type="Proteomes" id="UP000620262"/>
    </source>
</evidence>
<dbReference type="EMBL" id="JADBEC010000003">
    <property type="protein sequence ID" value="MBE1509665.1"/>
    <property type="molecule type" value="Genomic_DNA"/>
</dbReference>
<dbReference type="NCBIfam" id="TIGR00710">
    <property type="entry name" value="efflux_Bcr_CflA"/>
    <property type="match status" value="1"/>
</dbReference>
<dbReference type="Gene3D" id="1.20.1720.10">
    <property type="entry name" value="Multidrug resistance protein D"/>
    <property type="match status" value="1"/>
</dbReference>
<feature type="transmembrane region" description="Helical" evidence="8">
    <location>
        <begin position="87"/>
        <end position="106"/>
    </location>
</feature>
<dbReference type="CDD" id="cd17320">
    <property type="entry name" value="MFS_MdfA_MDR_like"/>
    <property type="match status" value="1"/>
</dbReference>
<keyword evidence="3 8" id="KW-0813">Transport</keyword>
<feature type="transmembrane region" description="Helical" evidence="8">
    <location>
        <begin position="315"/>
        <end position="341"/>
    </location>
</feature>
<feature type="transmembrane region" description="Helical" evidence="8">
    <location>
        <begin position="112"/>
        <end position="133"/>
    </location>
</feature>
<dbReference type="RefSeq" id="WP_312872546.1">
    <property type="nucleotide sequence ID" value="NZ_BAAAVL010000008.1"/>
</dbReference>